<protein>
    <recommendedName>
        <fullName evidence="1">Aminoglycoside phosphotransferase domain-containing protein</fullName>
    </recommendedName>
</protein>
<evidence type="ECO:0000313" key="3">
    <source>
        <dbReference type="Proteomes" id="UP000177382"/>
    </source>
</evidence>
<sequence length="329" mass="38133">MDKNIKPGYKKYLASMHGKFITPDDVIREVVKEGAGNLVSKKRIIAGEVSEVYNIILENKKPVILRISRSPRPNFLQDKWAMEQVKKLGVPVPEILLIKYLIVGNQELSFCLMEKAEGKSLERGGINFESLPEAIRKSYILQAGEILSKIHSIETLGFGWIIGEGKAEYNTSEEIIDELLKRKERIYKVADAQKFDRRLVDEALDIVGRFRERYSHINPHLNHADYGHKHFMVKKGKIVAVLDWGGVRSDSPIYDFANWDYWYGHYIPTNWLKEGYQNKQLFDENFEDTLHVMRIMKGIEIADWYESQNYGEAVEKALAKLTDDLNYFK</sequence>
<gene>
    <name evidence="2" type="ORF">A2V97_01895</name>
</gene>
<comment type="caution">
    <text evidence="2">The sequence shown here is derived from an EMBL/GenBank/DDBJ whole genome shotgun (WGS) entry which is preliminary data.</text>
</comment>
<dbReference type="SUPFAM" id="SSF56112">
    <property type="entry name" value="Protein kinase-like (PK-like)"/>
    <property type="match status" value="1"/>
</dbReference>
<organism evidence="2 3">
    <name type="scientific">Candidatus Woesebacteria bacterium RBG_16_42_24</name>
    <dbReference type="NCBI Taxonomy" id="1802485"/>
    <lineage>
        <taxon>Bacteria</taxon>
        <taxon>Candidatus Woeseibacteriota</taxon>
    </lineage>
</organism>
<evidence type="ECO:0000259" key="1">
    <source>
        <dbReference type="Pfam" id="PF01636"/>
    </source>
</evidence>
<dbReference type="Gene3D" id="3.90.1200.10">
    <property type="match status" value="1"/>
</dbReference>
<evidence type="ECO:0000313" key="2">
    <source>
        <dbReference type="EMBL" id="OGM15361.1"/>
    </source>
</evidence>
<dbReference type="PANTHER" id="PTHR21310">
    <property type="entry name" value="AMINOGLYCOSIDE PHOSPHOTRANSFERASE-RELATED-RELATED"/>
    <property type="match status" value="1"/>
</dbReference>
<dbReference type="EMBL" id="MGFX01000006">
    <property type="protein sequence ID" value="OGM15361.1"/>
    <property type="molecule type" value="Genomic_DNA"/>
</dbReference>
<name>A0A1F7XJZ4_9BACT</name>
<dbReference type="InterPro" id="IPR002575">
    <property type="entry name" value="Aminoglycoside_PTrfase"/>
</dbReference>
<proteinExistence type="predicted"/>
<dbReference type="STRING" id="1802485.A2V97_01895"/>
<dbReference type="AlphaFoldDB" id="A0A1F7XJZ4"/>
<dbReference type="Proteomes" id="UP000177382">
    <property type="component" value="Unassembled WGS sequence"/>
</dbReference>
<dbReference type="InterPro" id="IPR011009">
    <property type="entry name" value="Kinase-like_dom_sf"/>
</dbReference>
<dbReference type="InterPro" id="IPR051678">
    <property type="entry name" value="AGP_Transferase"/>
</dbReference>
<dbReference type="Pfam" id="PF01636">
    <property type="entry name" value="APH"/>
    <property type="match status" value="1"/>
</dbReference>
<feature type="domain" description="Aminoglycoside phosphotransferase" evidence="1">
    <location>
        <begin position="46"/>
        <end position="258"/>
    </location>
</feature>
<accession>A0A1F7XJZ4</accession>
<reference evidence="2 3" key="1">
    <citation type="journal article" date="2016" name="Nat. Commun.">
        <title>Thousands of microbial genomes shed light on interconnected biogeochemical processes in an aquifer system.</title>
        <authorList>
            <person name="Anantharaman K."/>
            <person name="Brown C.T."/>
            <person name="Hug L.A."/>
            <person name="Sharon I."/>
            <person name="Castelle C.J."/>
            <person name="Probst A.J."/>
            <person name="Thomas B.C."/>
            <person name="Singh A."/>
            <person name="Wilkins M.J."/>
            <person name="Karaoz U."/>
            <person name="Brodie E.L."/>
            <person name="Williams K.H."/>
            <person name="Hubbard S.S."/>
            <person name="Banfield J.F."/>
        </authorList>
    </citation>
    <scope>NUCLEOTIDE SEQUENCE [LARGE SCALE GENOMIC DNA]</scope>
</reference>
<dbReference type="Gene3D" id="3.30.200.150">
    <property type="match status" value="1"/>
</dbReference>